<evidence type="ECO:0000313" key="3">
    <source>
        <dbReference type="Proteomes" id="UP001199070"/>
    </source>
</evidence>
<dbReference type="AlphaFoldDB" id="A0AAW4TIB3"/>
<accession>A0AAW4TIB3</accession>
<sequence length="140" mass="15649">MSPDETLIESRSYARQYSRHIRASVSNLPPELDPERRFPCRANRAAPLGSPDRAARGLGRAVCAGRSKRAFMLRRTNEIVCGTPCFSRETHSRSRRARRYPVHGASQQPAATVRQKHKVRLSRTGATAGTTVIYEDQVST</sequence>
<proteinExistence type="predicted"/>
<dbReference type="Proteomes" id="UP001199070">
    <property type="component" value="Unassembled WGS sequence"/>
</dbReference>
<reference evidence="2" key="1">
    <citation type="submission" date="2023-08" db="EMBL/GenBank/DDBJ databases">
        <title>A collection of bacterial strains from the Burkholderia cepacia Research Laboratory and Repository.</title>
        <authorList>
            <person name="Lipuma J."/>
            <person name="Spilker T."/>
        </authorList>
    </citation>
    <scope>NUCLEOTIDE SEQUENCE</scope>
    <source>
        <strain evidence="2">AU0862</strain>
    </source>
</reference>
<protein>
    <submittedName>
        <fullName evidence="2">Uncharacterized protein</fullName>
    </submittedName>
</protein>
<organism evidence="2 3">
    <name type="scientific">Burkholderia cenocepacia</name>
    <dbReference type="NCBI Taxonomy" id="95486"/>
    <lineage>
        <taxon>Bacteria</taxon>
        <taxon>Pseudomonadati</taxon>
        <taxon>Pseudomonadota</taxon>
        <taxon>Betaproteobacteria</taxon>
        <taxon>Burkholderiales</taxon>
        <taxon>Burkholderiaceae</taxon>
        <taxon>Burkholderia</taxon>
        <taxon>Burkholderia cepacia complex</taxon>
    </lineage>
</organism>
<evidence type="ECO:0000313" key="2">
    <source>
        <dbReference type="EMBL" id="MCA8381906.1"/>
    </source>
</evidence>
<gene>
    <name evidence="2" type="ORF">LGN22_23695</name>
</gene>
<comment type="caution">
    <text evidence="2">The sequence shown here is derived from an EMBL/GenBank/DDBJ whole genome shotgun (WGS) entry which is preliminary data.</text>
</comment>
<dbReference type="RefSeq" id="WP_226134737.1">
    <property type="nucleotide sequence ID" value="NZ_JAIZTC010000007.1"/>
</dbReference>
<dbReference type="EMBL" id="JAIZTC010000007">
    <property type="protein sequence ID" value="MCA8381906.1"/>
    <property type="molecule type" value="Genomic_DNA"/>
</dbReference>
<feature type="region of interest" description="Disordered" evidence="1">
    <location>
        <begin position="88"/>
        <end position="116"/>
    </location>
</feature>
<name>A0AAW4TIB3_9BURK</name>
<evidence type="ECO:0000256" key="1">
    <source>
        <dbReference type="SAM" id="MobiDB-lite"/>
    </source>
</evidence>